<feature type="compositionally biased region" description="Basic and acidic residues" evidence="3">
    <location>
        <begin position="253"/>
        <end position="262"/>
    </location>
</feature>
<evidence type="ECO:0000313" key="4">
    <source>
        <dbReference type="EMBL" id="KAK2144095.1"/>
    </source>
</evidence>
<feature type="region of interest" description="Disordered" evidence="3">
    <location>
        <begin position="222"/>
        <end position="278"/>
    </location>
</feature>
<dbReference type="PANTHER" id="PTHR15502">
    <property type="entry name" value="CALCINEURIN-BINDING PROTEIN CABIN 1-RELATED"/>
    <property type="match status" value="1"/>
</dbReference>
<accession>A0AAD9J1U8</accession>
<dbReference type="EMBL" id="JAODUP010000785">
    <property type="protein sequence ID" value="KAK2144095.1"/>
    <property type="molecule type" value="Genomic_DNA"/>
</dbReference>
<dbReference type="Proteomes" id="UP001208570">
    <property type="component" value="Unassembled WGS sequence"/>
</dbReference>
<evidence type="ECO:0000256" key="2">
    <source>
        <dbReference type="ARBA" id="ARBA00023242"/>
    </source>
</evidence>
<comment type="subcellular location">
    <subcellularLocation>
        <location evidence="1">Nucleus</location>
    </subcellularLocation>
</comment>
<reference evidence="4" key="1">
    <citation type="journal article" date="2023" name="Mol. Biol. Evol.">
        <title>Third-Generation Sequencing Reveals the Adaptive Role of the Epigenome in Three Deep-Sea Polychaetes.</title>
        <authorList>
            <person name="Perez M."/>
            <person name="Aroh O."/>
            <person name="Sun Y."/>
            <person name="Lan Y."/>
            <person name="Juniper S.K."/>
            <person name="Young C.R."/>
            <person name="Angers B."/>
            <person name="Qian P.Y."/>
        </authorList>
    </citation>
    <scope>NUCLEOTIDE SEQUENCE</scope>
    <source>
        <strain evidence="4">P08H-3</strain>
    </source>
</reference>
<sequence>MLLLQRDWHMYSNEQLELAANNKRDMLELAYSCYSKAATIEEGEEGEEQWLHHYMLGKIREKQRQNPRIYLDHYKMAAQYLYEDKAKYPRKITFYHTAPHLAIEALEVWLLFMIILAYFYKSQLLELSLAVITSIDCHSCICSEFFSDENEKALDVTDGCVIDITIIIWMHYRLHVSIIKYLLSHDDEDNLPLDMLEGYVKDAACGPFATCQELTSTDITYSDDGSHSNTSMMPIISDGKRRRRVHQTIPDHNYSKEKHTSESELSSHGSDLHNSSQDSMYIGDLSADCKPATLGERSASNVSARPVGQSPDHTVMAQVF</sequence>
<evidence type="ECO:0000256" key="3">
    <source>
        <dbReference type="SAM" id="MobiDB-lite"/>
    </source>
</evidence>
<evidence type="ECO:0000313" key="5">
    <source>
        <dbReference type="Proteomes" id="UP001208570"/>
    </source>
</evidence>
<feature type="region of interest" description="Disordered" evidence="3">
    <location>
        <begin position="296"/>
        <end position="320"/>
    </location>
</feature>
<organism evidence="4 5">
    <name type="scientific">Paralvinella palmiformis</name>
    <dbReference type="NCBI Taxonomy" id="53620"/>
    <lineage>
        <taxon>Eukaryota</taxon>
        <taxon>Metazoa</taxon>
        <taxon>Spiralia</taxon>
        <taxon>Lophotrochozoa</taxon>
        <taxon>Annelida</taxon>
        <taxon>Polychaeta</taxon>
        <taxon>Sedentaria</taxon>
        <taxon>Canalipalpata</taxon>
        <taxon>Terebellida</taxon>
        <taxon>Terebelliformia</taxon>
        <taxon>Alvinellidae</taxon>
        <taxon>Paralvinella</taxon>
    </lineage>
</organism>
<dbReference type="InterPro" id="IPR033053">
    <property type="entry name" value="Hir3/CABIN1"/>
</dbReference>
<name>A0AAD9J1U8_9ANNE</name>
<keyword evidence="2" id="KW-0539">Nucleus</keyword>
<proteinExistence type="predicted"/>
<evidence type="ECO:0000256" key="1">
    <source>
        <dbReference type="ARBA" id="ARBA00004123"/>
    </source>
</evidence>
<dbReference type="GO" id="GO:0005634">
    <property type="term" value="C:nucleus"/>
    <property type="evidence" value="ECO:0007669"/>
    <property type="project" value="UniProtKB-SubCell"/>
</dbReference>
<gene>
    <name evidence="4" type="ORF">LSH36_785g00046</name>
</gene>
<protein>
    <submittedName>
        <fullName evidence="4">Uncharacterized protein</fullName>
    </submittedName>
</protein>
<dbReference type="AlphaFoldDB" id="A0AAD9J1U8"/>
<dbReference type="GO" id="GO:0006325">
    <property type="term" value="P:chromatin organization"/>
    <property type="evidence" value="ECO:0007669"/>
    <property type="project" value="InterPro"/>
</dbReference>
<keyword evidence="5" id="KW-1185">Reference proteome</keyword>
<dbReference type="PANTHER" id="PTHR15502:SF7">
    <property type="entry name" value="CALCINEURIN-BINDING PROTEIN CABIN-1"/>
    <property type="match status" value="1"/>
</dbReference>
<feature type="compositionally biased region" description="Polar residues" evidence="3">
    <location>
        <begin position="263"/>
        <end position="278"/>
    </location>
</feature>
<dbReference type="GO" id="GO:0031491">
    <property type="term" value="F:nucleosome binding"/>
    <property type="evidence" value="ECO:0007669"/>
    <property type="project" value="TreeGrafter"/>
</dbReference>
<comment type="caution">
    <text evidence="4">The sequence shown here is derived from an EMBL/GenBank/DDBJ whole genome shotgun (WGS) entry which is preliminary data.</text>
</comment>